<evidence type="ECO:0000313" key="1">
    <source>
        <dbReference type="EMBL" id="SDG54384.1"/>
    </source>
</evidence>
<keyword evidence="2" id="KW-1185">Reference proteome</keyword>
<dbReference type="AlphaFoldDB" id="A0A1G7V3R0"/>
<protein>
    <submittedName>
        <fullName evidence="1">Uncharacterized protein</fullName>
    </submittedName>
</protein>
<name>A0A1G7V3R0_9MICO</name>
<organism evidence="1 2">
    <name type="scientific">Microbacterium pygmaeum</name>
    <dbReference type="NCBI Taxonomy" id="370764"/>
    <lineage>
        <taxon>Bacteria</taxon>
        <taxon>Bacillati</taxon>
        <taxon>Actinomycetota</taxon>
        <taxon>Actinomycetes</taxon>
        <taxon>Micrococcales</taxon>
        <taxon>Microbacteriaceae</taxon>
        <taxon>Microbacterium</taxon>
    </lineage>
</organism>
<dbReference type="EMBL" id="LT629692">
    <property type="protein sequence ID" value="SDG54384.1"/>
    <property type="molecule type" value="Genomic_DNA"/>
</dbReference>
<accession>A0A1G7V3R0</accession>
<dbReference type="STRING" id="370764.SAMN04489810_0585"/>
<dbReference type="Proteomes" id="UP000199009">
    <property type="component" value="Chromosome I"/>
</dbReference>
<gene>
    <name evidence="1" type="ORF">SAMN04489810_0585</name>
</gene>
<sequence length="69" mass="7222">MTAHVMEVVVRGRLGPDLIAALEGFTVSTDGAGATHVVGSVPDQPALLGLLDVFRDLNIEVVSVNPLDR</sequence>
<reference evidence="1 2" key="1">
    <citation type="submission" date="2016-10" db="EMBL/GenBank/DDBJ databases">
        <authorList>
            <person name="de Groot N.N."/>
        </authorList>
    </citation>
    <scope>NUCLEOTIDE SEQUENCE [LARGE SCALE GENOMIC DNA]</scope>
    <source>
        <strain evidence="1 2">DSM 23142</strain>
    </source>
</reference>
<proteinExistence type="predicted"/>
<evidence type="ECO:0000313" key="2">
    <source>
        <dbReference type="Proteomes" id="UP000199009"/>
    </source>
</evidence>
<dbReference type="RefSeq" id="WP_091485990.1">
    <property type="nucleotide sequence ID" value="NZ_LT629692.1"/>
</dbReference>
<dbReference type="OrthoDB" id="5076493at2"/>